<dbReference type="InterPro" id="IPR009880">
    <property type="entry name" value="Glyoxal_oxidase_N"/>
</dbReference>
<dbReference type="PANTHER" id="PTHR32208:SF21">
    <property type="entry name" value="LOW QUALITY PROTEIN: ALDEHYDE OXIDASE GLOX-LIKE"/>
    <property type="match status" value="1"/>
</dbReference>
<accession>A0AAF0DG01</accession>
<dbReference type="Pfam" id="PF09118">
    <property type="entry name" value="GO-like_E_set"/>
    <property type="match status" value="1"/>
</dbReference>
<evidence type="ECO:0000313" key="5">
    <source>
        <dbReference type="Proteomes" id="UP001219355"/>
    </source>
</evidence>
<dbReference type="InterPro" id="IPR037293">
    <property type="entry name" value="Gal_Oxidase_central_sf"/>
</dbReference>
<feature type="domain" description="Galactose oxidase-like Early set" evidence="3">
    <location>
        <begin position="402"/>
        <end position="504"/>
    </location>
</feature>
<protein>
    <submittedName>
        <fullName evidence="4">Glyoxal oxidase</fullName>
        <ecNumber evidence="4">1.2.3.15</ecNumber>
    </submittedName>
</protein>
<evidence type="ECO:0000313" key="4">
    <source>
        <dbReference type="EMBL" id="WEW57454.1"/>
    </source>
</evidence>
<organism evidence="4 5">
    <name type="scientific">Emydomyces testavorans</name>
    <dbReference type="NCBI Taxonomy" id="2070801"/>
    <lineage>
        <taxon>Eukaryota</taxon>
        <taxon>Fungi</taxon>
        <taxon>Dikarya</taxon>
        <taxon>Ascomycota</taxon>
        <taxon>Pezizomycotina</taxon>
        <taxon>Eurotiomycetes</taxon>
        <taxon>Eurotiomycetidae</taxon>
        <taxon>Onygenales</taxon>
        <taxon>Nannizziopsiaceae</taxon>
        <taxon>Emydomyces</taxon>
    </lineage>
</organism>
<dbReference type="EC" id="1.2.3.15" evidence="4"/>
<dbReference type="InterPro" id="IPR013783">
    <property type="entry name" value="Ig-like_fold"/>
</dbReference>
<dbReference type="SUPFAM" id="SSF50965">
    <property type="entry name" value="Galactose oxidase, central domain"/>
    <property type="match status" value="1"/>
</dbReference>
<dbReference type="SUPFAM" id="SSF81296">
    <property type="entry name" value="E set domains"/>
    <property type="match status" value="1"/>
</dbReference>
<gene>
    <name evidence="4" type="ORF">PRK78_002921</name>
</gene>
<evidence type="ECO:0000256" key="1">
    <source>
        <dbReference type="ARBA" id="ARBA00022729"/>
    </source>
</evidence>
<dbReference type="Proteomes" id="UP001219355">
    <property type="component" value="Chromosome 2"/>
</dbReference>
<feature type="domain" description="Glyoxal oxidase N-terminal" evidence="2">
    <location>
        <begin position="23"/>
        <end position="393"/>
    </location>
</feature>
<dbReference type="GO" id="GO:0016491">
    <property type="term" value="F:oxidoreductase activity"/>
    <property type="evidence" value="ECO:0007669"/>
    <property type="project" value="UniProtKB-KW"/>
</dbReference>
<dbReference type="EMBL" id="CP120628">
    <property type="protein sequence ID" value="WEW57454.1"/>
    <property type="molecule type" value="Genomic_DNA"/>
</dbReference>
<sequence length="505" mass="56232">MIAALLPNGRVVFADKVENYTELKLDNGRYAFSAEYDPIMGSLVPLSYKTNAFCSGGIFLADGRVISVGGNGPLLWLDPTVDDGFRGIRYLDRRFDHSGFDGIPWQEPGHMLSTARWYPSLQILSDGRIFVASGSLNGEDPSIISNNNPTYEFLDRYGFPYGESVELSILERNQPYYMFPFLHLLNDGSLFIFVSRSAEIFDVDSGTTIKTLPDLPGDYRTYPNTGGSVLLPLRSADGWAPEIMICGGGAYQDLYSPSDPSCGRIRPLSRNPKWTMEAMPGGRNMNEGILLPDGTILWINGCETGAQGFGVAKDPIYEPWIYRPQGSRRRRWAIGGTSEVPRMYHSVALLLLDGRVLVAGSNPIEQPLLVAIPDDPRFAFPTEFRVEIYTPHYLMNDKGNKRPHAVSISNKYLAADGSNFQISFLVHRPVRKLKIVLYHGGYVTHSLHMGHRMLYLDHVGWKPLKRKQNISVTMPPNSNVAPPGPYVIYVVVDGIPSEGQFVMVS</sequence>
<keyword evidence="5" id="KW-1185">Reference proteome</keyword>
<dbReference type="InterPro" id="IPR011043">
    <property type="entry name" value="Gal_Oxase/kelch_b-propeller"/>
</dbReference>
<dbReference type="Gene3D" id="2.60.40.10">
    <property type="entry name" value="Immunoglobulins"/>
    <property type="match status" value="1"/>
</dbReference>
<reference evidence="4" key="1">
    <citation type="submission" date="2023-03" db="EMBL/GenBank/DDBJ databases">
        <title>Emydomyces testavorans Genome Sequence.</title>
        <authorList>
            <person name="Hoyer L."/>
        </authorList>
    </citation>
    <scope>NUCLEOTIDE SEQUENCE</scope>
    <source>
        <strain evidence="4">16-2883</strain>
    </source>
</reference>
<dbReference type="CDD" id="cd02851">
    <property type="entry name" value="E_set_GO_C"/>
    <property type="match status" value="1"/>
</dbReference>
<proteinExistence type="predicted"/>
<dbReference type="AlphaFoldDB" id="A0AAF0DG01"/>
<name>A0AAF0DG01_9EURO</name>
<dbReference type="InterPro" id="IPR014756">
    <property type="entry name" value="Ig_E-set"/>
</dbReference>
<keyword evidence="1" id="KW-0732">Signal</keyword>
<keyword evidence="4" id="KW-0560">Oxidoreductase</keyword>
<dbReference type="PANTHER" id="PTHR32208">
    <property type="entry name" value="SECRETED PROTEIN-RELATED"/>
    <property type="match status" value="1"/>
</dbReference>
<evidence type="ECO:0000259" key="2">
    <source>
        <dbReference type="Pfam" id="PF07250"/>
    </source>
</evidence>
<dbReference type="Gene3D" id="2.130.10.80">
    <property type="entry name" value="Galactose oxidase/kelch, beta-propeller"/>
    <property type="match status" value="1"/>
</dbReference>
<dbReference type="Pfam" id="PF07250">
    <property type="entry name" value="Glyoxal_oxid_N"/>
    <property type="match status" value="1"/>
</dbReference>
<dbReference type="InterPro" id="IPR015202">
    <property type="entry name" value="GO-like_E_set"/>
</dbReference>
<evidence type="ECO:0000259" key="3">
    <source>
        <dbReference type="Pfam" id="PF09118"/>
    </source>
</evidence>